<gene>
    <name evidence="1" type="ORF">C1H46_034300</name>
</gene>
<keyword evidence="2" id="KW-1185">Reference proteome</keyword>
<name>A0A540L121_MALBA</name>
<proteinExistence type="predicted"/>
<organism evidence="1 2">
    <name type="scientific">Malus baccata</name>
    <name type="common">Siberian crab apple</name>
    <name type="synonym">Pyrus baccata</name>
    <dbReference type="NCBI Taxonomy" id="106549"/>
    <lineage>
        <taxon>Eukaryota</taxon>
        <taxon>Viridiplantae</taxon>
        <taxon>Streptophyta</taxon>
        <taxon>Embryophyta</taxon>
        <taxon>Tracheophyta</taxon>
        <taxon>Spermatophyta</taxon>
        <taxon>Magnoliopsida</taxon>
        <taxon>eudicotyledons</taxon>
        <taxon>Gunneridae</taxon>
        <taxon>Pentapetalae</taxon>
        <taxon>rosids</taxon>
        <taxon>fabids</taxon>
        <taxon>Rosales</taxon>
        <taxon>Rosaceae</taxon>
        <taxon>Amygdaloideae</taxon>
        <taxon>Maleae</taxon>
        <taxon>Malus</taxon>
    </lineage>
</organism>
<evidence type="ECO:0000313" key="2">
    <source>
        <dbReference type="Proteomes" id="UP000315295"/>
    </source>
</evidence>
<dbReference type="Proteomes" id="UP000315295">
    <property type="component" value="Unassembled WGS sequence"/>
</dbReference>
<dbReference type="EMBL" id="VIEB01000821">
    <property type="protein sequence ID" value="TQD80177.1"/>
    <property type="molecule type" value="Genomic_DNA"/>
</dbReference>
<sequence length="51" mass="5763">MHNAFLFCCLPVGWKPHIQNDPRQAGSLSSSCSFCKNKFITPYSRIKDSSN</sequence>
<dbReference type="AlphaFoldDB" id="A0A540L121"/>
<comment type="caution">
    <text evidence="1">The sequence shown here is derived from an EMBL/GenBank/DDBJ whole genome shotgun (WGS) entry which is preliminary data.</text>
</comment>
<accession>A0A540L121</accession>
<reference evidence="1 2" key="1">
    <citation type="journal article" date="2019" name="G3 (Bethesda)">
        <title>Sequencing of a Wild Apple (Malus baccata) Genome Unravels the Differences Between Cultivated and Wild Apple Species Regarding Disease Resistance and Cold Tolerance.</title>
        <authorList>
            <person name="Chen X."/>
        </authorList>
    </citation>
    <scope>NUCLEOTIDE SEQUENCE [LARGE SCALE GENOMIC DNA]</scope>
    <source>
        <strain evidence="2">cv. Shandingzi</strain>
        <tissue evidence="1">Leaves</tissue>
    </source>
</reference>
<evidence type="ECO:0000313" key="1">
    <source>
        <dbReference type="EMBL" id="TQD80177.1"/>
    </source>
</evidence>
<protein>
    <submittedName>
        <fullName evidence="1">Uncharacterized protein</fullName>
    </submittedName>
</protein>